<feature type="region of interest" description="Disordered" evidence="1">
    <location>
        <begin position="1"/>
        <end position="34"/>
    </location>
</feature>
<reference evidence="2" key="1">
    <citation type="submission" date="2020-01" db="EMBL/GenBank/DDBJ databases">
        <authorList>
            <person name="Feng Z.H.Z."/>
        </authorList>
    </citation>
    <scope>NUCLEOTIDE SEQUENCE</scope>
    <source>
        <strain evidence="2">CBS107.38</strain>
    </source>
</reference>
<sequence>MSEAPIATKNATRKVAKKADTRTNEEKAQAAGLKRAKWKQDMKVDEIKWHDSLAIHDGPGIAMYVGDYEEDVEDGGKTTGKLYLSFTGPADNLIFKYYEHDGKRIPGNIFDKSSPLEIRWAFPWEHTAENETDQRKAPFSEVDEANIDKLMRRIKKKMEENKDFETKDVTFSAKALEMTMMETPPFSEREKIDEVLKKPRYLVMKHNKTRTLWQAGESYVSHEDTREMLDISQTAPYLHLLVTTSTDLRTLVRTGYNAKEWLAFVSQTHIPVFPWEHATYQFIRQALRSCGIRPKGALAGLVRTKKWSDDFARERGMNFCPLPFDEFYIDDIDLAAKWFHLTPIPHPMIAEDFNDKVVSAHGILEEARAYPKVDTEVLIKNNIYAKATMGRRDHMCQALLNSTMKGFEMGWTDCLKHLSLLDWNEKDRKAATTQLKYAPLPPDYAPHSPLPAEDVDRDYAQIHDPYHMIRLLQGFAFTEIEHLLSLRANAAPFRQTLQNVFRIEARESCDKPLQL</sequence>
<evidence type="ECO:0000313" key="3">
    <source>
        <dbReference type="Proteomes" id="UP000596902"/>
    </source>
</evidence>
<keyword evidence="3" id="KW-1185">Reference proteome</keyword>
<comment type="caution">
    <text evidence="2">The sequence shown here is derived from an EMBL/GenBank/DDBJ whole genome shotgun (WGS) entry which is preliminary data.</text>
</comment>
<evidence type="ECO:0000313" key="2">
    <source>
        <dbReference type="EMBL" id="KAF7680649.1"/>
    </source>
</evidence>
<gene>
    <name evidence="2" type="ORF">GT037_002300</name>
</gene>
<feature type="compositionally biased region" description="Basic and acidic residues" evidence="1">
    <location>
        <begin position="17"/>
        <end position="28"/>
    </location>
</feature>
<proteinExistence type="predicted"/>
<dbReference type="AlphaFoldDB" id="A0A8H7BAY1"/>
<accession>A0A8H7BAY1</accession>
<reference evidence="2" key="2">
    <citation type="submission" date="2020-08" db="EMBL/GenBank/DDBJ databases">
        <title>Draft Genome Sequence of Cumin Blight Pathogen Alternaria burnsii.</title>
        <authorList>
            <person name="Feng Z."/>
        </authorList>
    </citation>
    <scope>NUCLEOTIDE SEQUENCE</scope>
    <source>
        <strain evidence="2">CBS107.38</strain>
    </source>
</reference>
<dbReference type="Proteomes" id="UP000596902">
    <property type="component" value="Unassembled WGS sequence"/>
</dbReference>
<name>A0A8H7BAY1_9PLEO</name>
<dbReference type="RefSeq" id="XP_038790639.1">
    <property type="nucleotide sequence ID" value="XM_038927347.1"/>
</dbReference>
<dbReference type="EMBL" id="JAAABM010000002">
    <property type="protein sequence ID" value="KAF7680649.1"/>
    <property type="molecule type" value="Genomic_DNA"/>
</dbReference>
<organism evidence="2 3">
    <name type="scientific">Alternaria burnsii</name>
    <dbReference type="NCBI Taxonomy" id="1187904"/>
    <lineage>
        <taxon>Eukaryota</taxon>
        <taxon>Fungi</taxon>
        <taxon>Dikarya</taxon>
        <taxon>Ascomycota</taxon>
        <taxon>Pezizomycotina</taxon>
        <taxon>Dothideomycetes</taxon>
        <taxon>Pleosporomycetidae</taxon>
        <taxon>Pleosporales</taxon>
        <taxon>Pleosporineae</taxon>
        <taxon>Pleosporaceae</taxon>
        <taxon>Alternaria</taxon>
        <taxon>Alternaria sect. Alternaria</taxon>
    </lineage>
</organism>
<protein>
    <submittedName>
        <fullName evidence="2">Uncharacterized protein</fullName>
    </submittedName>
</protein>
<evidence type="ECO:0000256" key="1">
    <source>
        <dbReference type="SAM" id="MobiDB-lite"/>
    </source>
</evidence>
<dbReference type="GeneID" id="62200525"/>